<name>A0A8E2DHQ7_9APHY</name>
<dbReference type="Proteomes" id="UP000250043">
    <property type="component" value="Unassembled WGS sequence"/>
</dbReference>
<gene>
    <name evidence="3" type="ORF">OBBRIDRAFT_160783</name>
</gene>
<dbReference type="EMBL" id="KV722488">
    <property type="protein sequence ID" value="OCH87357.1"/>
    <property type="molecule type" value="Genomic_DNA"/>
</dbReference>
<organism evidence="3 4">
    <name type="scientific">Obba rivulosa</name>
    <dbReference type="NCBI Taxonomy" id="1052685"/>
    <lineage>
        <taxon>Eukaryota</taxon>
        <taxon>Fungi</taxon>
        <taxon>Dikarya</taxon>
        <taxon>Basidiomycota</taxon>
        <taxon>Agaricomycotina</taxon>
        <taxon>Agaricomycetes</taxon>
        <taxon>Polyporales</taxon>
        <taxon>Gelatoporiaceae</taxon>
        <taxon>Obba</taxon>
    </lineage>
</organism>
<accession>A0A8E2DHQ7</accession>
<keyword evidence="2" id="KW-0472">Membrane</keyword>
<evidence type="ECO:0000256" key="2">
    <source>
        <dbReference type="SAM" id="Phobius"/>
    </source>
</evidence>
<evidence type="ECO:0000256" key="1">
    <source>
        <dbReference type="SAM" id="MobiDB-lite"/>
    </source>
</evidence>
<dbReference type="AlphaFoldDB" id="A0A8E2DHQ7"/>
<feature type="transmembrane region" description="Helical" evidence="2">
    <location>
        <begin position="12"/>
        <end position="30"/>
    </location>
</feature>
<keyword evidence="2" id="KW-0812">Transmembrane</keyword>
<feature type="region of interest" description="Disordered" evidence="1">
    <location>
        <begin position="192"/>
        <end position="211"/>
    </location>
</feature>
<sequence length="239" mass="26979">MDKRAEVSQSKFAPRVVLNLDILCYLMWFLERRELMALMMTCHALHSLGTVALFALPIDIRSERSLSRFCTYMRQDLRTRSRRLKKIALNVEYNDSVGVGLAANLSRIAMKQIIGILCHAHYLEELDITVGHYTLKSYPELSTAIESLQKLRLLSLTYPDNATEAAKLLSHMQPLNACISIFNVSIQASQSSSRVSPPASRDSGSARQGSPHLRTSYSLVYATSTSIPIRTRAIWTWRC</sequence>
<keyword evidence="2" id="KW-1133">Transmembrane helix</keyword>
<evidence type="ECO:0000313" key="4">
    <source>
        <dbReference type="Proteomes" id="UP000250043"/>
    </source>
</evidence>
<evidence type="ECO:0000313" key="3">
    <source>
        <dbReference type="EMBL" id="OCH87357.1"/>
    </source>
</evidence>
<feature type="compositionally biased region" description="Low complexity" evidence="1">
    <location>
        <begin position="192"/>
        <end position="203"/>
    </location>
</feature>
<proteinExistence type="predicted"/>
<dbReference type="OrthoDB" id="2804729at2759"/>
<reference evidence="3 4" key="1">
    <citation type="submission" date="2016-07" db="EMBL/GenBank/DDBJ databases">
        <title>Draft genome of the white-rot fungus Obba rivulosa 3A-2.</title>
        <authorList>
            <consortium name="DOE Joint Genome Institute"/>
            <person name="Miettinen O."/>
            <person name="Riley R."/>
            <person name="Acob R."/>
            <person name="Barry K."/>
            <person name="Cullen D."/>
            <person name="De Vries R."/>
            <person name="Hainaut M."/>
            <person name="Hatakka A."/>
            <person name="Henrissat B."/>
            <person name="Hilden K."/>
            <person name="Kuo R."/>
            <person name="Labutti K."/>
            <person name="Lipzen A."/>
            <person name="Makela M.R."/>
            <person name="Sandor L."/>
            <person name="Spatafora J.W."/>
            <person name="Grigoriev I.V."/>
            <person name="Hibbett D.S."/>
        </authorList>
    </citation>
    <scope>NUCLEOTIDE SEQUENCE [LARGE SCALE GENOMIC DNA]</scope>
    <source>
        <strain evidence="3 4">3A-2</strain>
    </source>
</reference>
<protein>
    <submittedName>
        <fullName evidence="3">Uncharacterized protein</fullName>
    </submittedName>
</protein>
<dbReference type="SUPFAM" id="SSF52047">
    <property type="entry name" value="RNI-like"/>
    <property type="match status" value="1"/>
</dbReference>
<keyword evidence="4" id="KW-1185">Reference proteome</keyword>